<organism evidence="2 3">
    <name type="scientific">Candidatus Desulfosporosinus infrequens</name>
    <dbReference type="NCBI Taxonomy" id="2043169"/>
    <lineage>
        <taxon>Bacteria</taxon>
        <taxon>Bacillati</taxon>
        <taxon>Bacillota</taxon>
        <taxon>Clostridia</taxon>
        <taxon>Eubacteriales</taxon>
        <taxon>Desulfitobacteriaceae</taxon>
        <taxon>Desulfosporosinus</taxon>
    </lineage>
</organism>
<dbReference type="EMBL" id="OMOF01000140">
    <property type="protein sequence ID" value="SPF40533.1"/>
    <property type="molecule type" value="Genomic_DNA"/>
</dbReference>
<reference evidence="3" key="1">
    <citation type="submission" date="2018-02" db="EMBL/GenBank/DDBJ databases">
        <authorList>
            <person name="Hausmann B."/>
        </authorList>
    </citation>
    <scope>NUCLEOTIDE SEQUENCE [LARGE SCALE GENOMIC DNA]</scope>
    <source>
        <strain evidence="3">Peat soil MAG SbF1</strain>
    </source>
</reference>
<name>A0A2U3KLJ2_9FIRM</name>
<dbReference type="AlphaFoldDB" id="A0A2U3KLJ2"/>
<gene>
    <name evidence="2" type="ORF">SBF1_2240002</name>
</gene>
<proteinExistence type="predicted"/>
<accession>A0A2U3KLJ2</accession>
<keyword evidence="1" id="KW-1133">Transmembrane helix</keyword>
<dbReference type="Proteomes" id="UP000238916">
    <property type="component" value="Unassembled WGS sequence"/>
</dbReference>
<evidence type="ECO:0000256" key="1">
    <source>
        <dbReference type="SAM" id="Phobius"/>
    </source>
</evidence>
<keyword evidence="1" id="KW-0812">Transmembrane</keyword>
<evidence type="ECO:0000313" key="3">
    <source>
        <dbReference type="Proteomes" id="UP000238916"/>
    </source>
</evidence>
<sequence length="41" mass="4018">MAFGGIDGVDGVACGPRRGFGAGIAAVVVIILLLIAMGIVF</sequence>
<protein>
    <submittedName>
        <fullName evidence="2">Uncharacterized protein</fullName>
    </submittedName>
</protein>
<feature type="transmembrane region" description="Helical" evidence="1">
    <location>
        <begin position="20"/>
        <end position="40"/>
    </location>
</feature>
<keyword evidence="1" id="KW-0472">Membrane</keyword>
<evidence type="ECO:0000313" key="2">
    <source>
        <dbReference type="EMBL" id="SPF40533.1"/>
    </source>
</evidence>